<dbReference type="InterPro" id="IPR003593">
    <property type="entry name" value="AAA+_ATPase"/>
</dbReference>
<comment type="caution">
    <text evidence="6">The sequence shown here is derived from an EMBL/GenBank/DDBJ whole genome shotgun (WGS) entry which is preliminary data.</text>
</comment>
<dbReference type="Pfam" id="PF13245">
    <property type="entry name" value="AAA_19"/>
    <property type="match status" value="1"/>
</dbReference>
<evidence type="ECO:0000256" key="2">
    <source>
        <dbReference type="ARBA" id="ARBA00022840"/>
    </source>
</evidence>
<keyword evidence="1 3" id="KW-0547">Nucleotide-binding</keyword>
<dbReference type="Gene3D" id="1.10.10.2220">
    <property type="match status" value="1"/>
</dbReference>
<keyword evidence="3" id="KW-0238">DNA-binding</keyword>
<evidence type="ECO:0000313" key="7">
    <source>
        <dbReference type="Proteomes" id="UP000216316"/>
    </source>
</evidence>
<organism evidence="6 7">
    <name type="scientific">Lactobacillus taiwanensis</name>
    <dbReference type="NCBI Taxonomy" id="508451"/>
    <lineage>
        <taxon>Bacteria</taxon>
        <taxon>Bacillati</taxon>
        <taxon>Bacillota</taxon>
        <taxon>Bacilli</taxon>
        <taxon>Lactobacillales</taxon>
        <taxon>Lactobacillaceae</taxon>
        <taxon>Lactobacillus</taxon>
    </lineage>
</organism>
<keyword evidence="3" id="KW-0378">Hydrolase</keyword>
<dbReference type="EC" id="5.6.2.3" evidence="3"/>
<feature type="region of interest" description="Disordered" evidence="4">
    <location>
        <begin position="743"/>
        <end position="764"/>
    </location>
</feature>
<dbReference type="EMBL" id="NGNV01000011">
    <property type="protein sequence ID" value="OYR88534.1"/>
    <property type="molecule type" value="Genomic_DNA"/>
</dbReference>
<proteinExistence type="inferred from homology"/>
<dbReference type="SUPFAM" id="SSF52540">
    <property type="entry name" value="P-loop containing nucleoside triphosphate hydrolases"/>
    <property type="match status" value="2"/>
</dbReference>
<feature type="compositionally biased region" description="Basic and acidic residues" evidence="4">
    <location>
        <begin position="755"/>
        <end position="764"/>
    </location>
</feature>
<keyword evidence="3" id="KW-0413">Isomerase</keyword>
<accession>A0ABX4ERA1</accession>
<dbReference type="CDD" id="cd18809">
    <property type="entry name" value="SF1_C_RecD"/>
    <property type="match status" value="1"/>
</dbReference>
<sequence length="802" mass="88838">MTKTSFTGRINGIVFENNQDLFKIIDVDLISRLADFDRDNIRVTGNFGDIQIGSTYKFTGQIVVHEKFGKQFRVSSYEPVLPHEEGSLTKYLSSDKFPGIGKKAAEKIIDSLGTDALDLIKANPTEIETLDLTQKQKDSLLSGINQMDSFSEIVIKLAKYGINKKIAGNIYKAYHGESLKKLEDDPYQAVGEIRGFGFKTADNIGRALNIGANDPRRIRGAILSVLQTALSTLGDTYVPLDELLTQAYDLIQASSYDDLANSVNELQRQGKVVVSGDKAALQGIFQTELDIANELKRVVKNQVEKEVFSDKEIDHAISHAEDELEIKYDETQKNAIENALNNPISILTGGPGTGKTTIINGILMCLKELAGIPSGALYSEDPPFLLAAPTGRAAKRMSEITDISAKTIHRLLGLGIGENDATDVNELNGEILIIDEMSMVDMFLFKQLLSGINSTKRIVFVGDQDQLPSVGAGNIFSDLIKSDAFPTTRLQVIHRQGEDSSIIKLAHAINEEAAEQVIFDKTKNYSFIPCQPSLVGDAIDQIVNLAIKRGFKKDDVQVLGAMYNGQGGITHLNDILQDVMNPMSSKTKVIEAHNESFRIGDRILQLQNNPEKDIYNGQIGKIIGLNPDDKAKILIADFDGREIEFGVKDLNDITRAYAITIHKSQGSEFPLVILNLTMQNYMMLRRNLLYTAITRAEKNLVMVGEKKAYIMALRTPGNDRKTDLAFKIRHELGLKEVKTEVKNDKSTSQQVLRNNSDRQTKAEEPKDYILTPDLIYSGKIDPMIGMEAVSYTHLTLPTDPYV</sequence>
<dbReference type="InterPro" id="IPR029493">
    <property type="entry name" value="RecD2-like_HHH"/>
</dbReference>
<dbReference type="InterPro" id="IPR027417">
    <property type="entry name" value="P-loop_NTPase"/>
</dbReference>
<dbReference type="Pfam" id="PF13538">
    <property type="entry name" value="UvrD_C_2"/>
    <property type="match status" value="1"/>
</dbReference>
<dbReference type="SMART" id="SM00382">
    <property type="entry name" value="AAA"/>
    <property type="match status" value="1"/>
</dbReference>
<comment type="similarity">
    <text evidence="3">Belongs to the RecD family. RecD2 subfamily.</text>
</comment>
<feature type="domain" description="AAA+ ATPase" evidence="5">
    <location>
        <begin position="341"/>
        <end position="498"/>
    </location>
</feature>
<protein>
    <recommendedName>
        <fullName evidence="3">ATP-dependent RecD2 DNA helicase</fullName>
        <ecNumber evidence="3">5.6.2.3</ecNumber>
    </recommendedName>
    <alternativeName>
        <fullName evidence="3">DNA 5'-3' helicase subunit RecD2</fullName>
    </alternativeName>
</protein>
<dbReference type="InterPro" id="IPR050534">
    <property type="entry name" value="Coronavir_polyprotein_1ab"/>
</dbReference>
<dbReference type="CDD" id="cd17933">
    <property type="entry name" value="DEXSc_RecD-like"/>
    <property type="match status" value="1"/>
</dbReference>
<dbReference type="InterPro" id="IPR041451">
    <property type="entry name" value="RecD2_SH13"/>
</dbReference>
<dbReference type="PANTHER" id="PTHR43788:SF6">
    <property type="entry name" value="DNA HELICASE B"/>
    <property type="match status" value="1"/>
</dbReference>
<dbReference type="Pfam" id="PF23139">
    <property type="entry name" value="OB_YrrC"/>
    <property type="match status" value="1"/>
</dbReference>
<dbReference type="InterPro" id="IPR027785">
    <property type="entry name" value="UvrD-like_helicase_C"/>
</dbReference>
<comment type="function">
    <text evidence="3">DNA-dependent ATPase and ATP-dependent 5'-3' DNA helicase. Has no activity on blunt DNA or DNA with 3'-overhangs, requires at least 10 bases of 5'-ssDNA for helicase activity.</text>
</comment>
<keyword evidence="3" id="KW-0347">Helicase</keyword>
<dbReference type="InterPro" id="IPR006345">
    <property type="entry name" value="RecD2"/>
</dbReference>
<dbReference type="HAMAP" id="MF_01488">
    <property type="entry name" value="RecD2"/>
    <property type="match status" value="1"/>
</dbReference>
<dbReference type="Gene3D" id="2.30.30.940">
    <property type="match status" value="1"/>
</dbReference>
<dbReference type="Pfam" id="PF18335">
    <property type="entry name" value="SH3_13"/>
    <property type="match status" value="1"/>
</dbReference>
<evidence type="ECO:0000259" key="5">
    <source>
        <dbReference type="SMART" id="SM00382"/>
    </source>
</evidence>
<evidence type="ECO:0000256" key="4">
    <source>
        <dbReference type="SAM" id="MobiDB-lite"/>
    </source>
</evidence>
<dbReference type="Gene3D" id="3.40.50.300">
    <property type="entry name" value="P-loop containing nucleotide triphosphate hydrolases"/>
    <property type="match status" value="2"/>
</dbReference>
<reference evidence="6 7" key="1">
    <citation type="submission" date="2017-09" db="EMBL/GenBank/DDBJ databases">
        <title>Tripartite evolution among Lactobacillus johnsonii, Lactobacillus taiwanensis, Lactobacillus reuteri and their rodent host.</title>
        <authorList>
            <person name="Wang T."/>
            <person name="Knowles S."/>
            <person name="Cheng C."/>
        </authorList>
    </citation>
    <scope>NUCLEOTIDE SEQUENCE [LARGE SCALE GENOMIC DNA]</scope>
    <source>
        <strain evidence="6 7">609u</strain>
    </source>
</reference>
<dbReference type="InterPro" id="IPR055446">
    <property type="entry name" value="RecD2_N_OB"/>
</dbReference>
<keyword evidence="2 3" id="KW-0067">ATP-binding</keyword>
<dbReference type="RefSeq" id="WP_094521809.1">
    <property type="nucleotide sequence ID" value="NZ_NGNV01000011.1"/>
</dbReference>
<gene>
    <name evidence="3" type="primary">recD2</name>
    <name evidence="6" type="ORF">CBF53_04465</name>
</gene>
<keyword evidence="7" id="KW-1185">Reference proteome</keyword>
<evidence type="ECO:0000256" key="3">
    <source>
        <dbReference type="HAMAP-Rule" id="MF_01488"/>
    </source>
</evidence>
<dbReference type="PANTHER" id="PTHR43788">
    <property type="entry name" value="DNA2/NAM7 HELICASE FAMILY MEMBER"/>
    <property type="match status" value="1"/>
</dbReference>
<evidence type="ECO:0000313" key="6">
    <source>
        <dbReference type="EMBL" id="OYR88534.1"/>
    </source>
</evidence>
<name>A0ABX4ERA1_9LACO</name>
<dbReference type="Proteomes" id="UP000216316">
    <property type="component" value="Unassembled WGS sequence"/>
</dbReference>
<comment type="catalytic activity">
    <reaction evidence="3">
        <text>ATP + H2O = ADP + phosphate + H(+)</text>
        <dbReference type="Rhea" id="RHEA:13065"/>
        <dbReference type="ChEBI" id="CHEBI:15377"/>
        <dbReference type="ChEBI" id="CHEBI:15378"/>
        <dbReference type="ChEBI" id="CHEBI:30616"/>
        <dbReference type="ChEBI" id="CHEBI:43474"/>
        <dbReference type="ChEBI" id="CHEBI:456216"/>
        <dbReference type="EC" id="5.6.2.3"/>
    </reaction>
</comment>
<dbReference type="NCBIfam" id="TIGR01448">
    <property type="entry name" value="recD_rel"/>
    <property type="match status" value="1"/>
</dbReference>
<dbReference type="Pfam" id="PF14490">
    <property type="entry name" value="HHH_RecD2"/>
    <property type="match status" value="1"/>
</dbReference>
<feature type="binding site" evidence="3">
    <location>
        <begin position="352"/>
        <end position="356"/>
    </location>
    <ligand>
        <name>ATP</name>
        <dbReference type="ChEBI" id="CHEBI:30616"/>
    </ligand>
</feature>
<evidence type="ECO:0000256" key="1">
    <source>
        <dbReference type="ARBA" id="ARBA00022741"/>
    </source>
</evidence>